<name>A0ABR3LC13_9TELE</name>
<proteinExistence type="predicted"/>
<sequence length="102" mass="11465">MSRWNSTFYIQSLVEQKRALGIYASEYELPDNFTANQWTLLEQTATVLGPFEELTRRVSSSDAMAADVIPAITVLLRLLSRETEEDHGIKTMKGTLATAVKK</sequence>
<evidence type="ECO:0000313" key="2">
    <source>
        <dbReference type="Proteomes" id="UP001558613"/>
    </source>
</evidence>
<protein>
    <submittedName>
        <fullName evidence="1">Uncharacterized protein</fullName>
    </submittedName>
</protein>
<accession>A0ABR3LC13</accession>
<comment type="caution">
    <text evidence="1">The sequence shown here is derived from an EMBL/GenBank/DDBJ whole genome shotgun (WGS) entry which is preliminary data.</text>
</comment>
<reference evidence="1 2" key="1">
    <citation type="submission" date="2023-09" db="EMBL/GenBank/DDBJ databases">
        <authorList>
            <person name="Wang M."/>
        </authorList>
    </citation>
    <scope>NUCLEOTIDE SEQUENCE [LARGE SCALE GENOMIC DNA]</scope>
    <source>
        <strain evidence="1">GT-2023</strain>
        <tissue evidence="1">Liver</tissue>
    </source>
</reference>
<organism evidence="1 2">
    <name type="scientific">Cirrhinus molitorella</name>
    <name type="common">mud carp</name>
    <dbReference type="NCBI Taxonomy" id="172907"/>
    <lineage>
        <taxon>Eukaryota</taxon>
        <taxon>Metazoa</taxon>
        <taxon>Chordata</taxon>
        <taxon>Craniata</taxon>
        <taxon>Vertebrata</taxon>
        <taxon>Euteleostomi</taxon>
        <taxon>Actinopterygii</taxon>
        <taxon>Neopterygii</taxon>
        <taxon>Teleostei</taxon>
        <taxon>Ostariophysi</taxon>
        <taxon>Cypriniformes</taxon>
        <taxon>Cyprinidae</taxon>
        <taxon>Labeoninae</taxon>
        <taxon>Labeonini</taxon>
        <taxon>Cirrhinus</taxon>
    </lineage>
</organism>
<gene>
    <name evidence="1" type="ORF">QQF64_022381</name>
</gene>
<dbReference type="InterPro" id="IPR012337">
    <property type="entry name" value="RNaseH-like_sf"/>
</dbReference>
<dbReference type="Proteomes" id="UP001558613">
    <property type="component" value="Unassembled WGS sequence"/>
</dbReference>
<dbReference type="SUPFAM" id="SSF53098">
    <property type="entry name" value="Ribonuclease H-like"/>
    <property type="match status" value="1"/>
</dbReference>
<keyword evidence="2" id="KW-1185">Reference proteome</keyword>
<evidence type="ECO:0000313" key="1">
    <source>
        <dbReference type="EMBL" id="KAL1249063.1"/>
    </source>
</evidence>
<dbReference type="EMBL" id="JAYMGO010000024">
    <property type="protein sequence ID" value="KAL1249063.1"/>
    <property type="molecule type" value="Genomic_DNA"/>
</dbReference>